<proteinExistence type="predicted"/>
<name>A0A3P7LUF7_STRVU</name>
<keyword evidence="4" id="KW-1185">Reference proteome</keyword>
<gene>
    <name evidence="3" type="ORF">SVUK_LOCUS17700</name>
</gene>
<evidence type="ECO:0000256" key="2">
    <source>
        <dbReference type="SAM" id="SignalP"/>
    </source>
</evidence>
<keyword evidence="2" id="KW-0732">Signal</keyword>
<dbReference type="OrthoDB" id="5870816at2759"/>
<accession>A0A3P7LUF7</accession>
<dbReference type="Proteomes" id="UP000270094">
    <property type="component" value="Unassembled WGS sequence"/>
</dbReference>
<evidence type="ECO:0000313" key="3">
    <source>
        <dbReference type="EMBL" id="VDM82702.1"/>
    </source>
</evidence>
<dbReference type="EMBL" id="UYYB01118914">
    <property type="protein sequence ID" value="VDM82702.1"/>
    <property type="molecule type" value="Genomic_DNA"/>
</dbReference>
<organism evidence="3 4">
    <name type="scientific">Strongylus vulgaris</name>
    <name type="common">Blood worm</name>
    <dbReference type="NCBI Taxonomy" id="40348"/>
    <lineage>
        <taxon>Eukaryota</taxon>
        <taxon>Metazoa</taxon>
        <taxon>Ecdysozoa</taxon>
        <taxon>Nematoda</taxon>
        <taxon>Chromadorea</taxon>
        <taxon>Rhabditida</taxon>
        <taxon>Rhabditina</taxon>
        <taxon>Rhabditomorpha</taxon>
        <taxon>Strongyloidea</taxon>
        <taxon>Strongylidae</taxon>
        <taxon>Strongylus</taxon>
    </lineage>
</organism>
<reference evidence="3 4" key="1">
    <citation type="submission" date="2018-11" db="EMBL/GenBank/DDBJ databases">
        <authorList>
            <consortium name="Pathogen Informatics"/>
        </authorList>
    </citation>
    <scope>NUCLEOTIDE SEQUENCE [LARGE SCALE GENOMIC DNA]</scope>
</reference>
<dbReference type="AlphaFoldDB" id="A0A3P7LUF7"/>
<evidence type="ECO:0000313" key="4">
    <source>
        <dbReference type="Proteomes" id="UP000270094"/>
    </source>
</evidence>
<feature type="chain" id="PRO_5018235506" evidence="2">
    <location>
        <begin position="18"/>
        <end position="200"/>
    </location>
</feature>
<feature type="compositionally biased region" description="Basic and acidic residues" evidence="1">
    <location>
        <begin position="152"/>
        <end position="182"/>
    </location>
</feature>
<protein>
    <submittedName>
        <fullName evidence="3">Uncharacterized protein</fullName>
    </submittedName>
</protein>
<feature type="region of interest" description="Disordered" evidence="1">
    <location>
        <begin position="152"/>
        <end position="185"/>
    </location>
</feature>
<evidence type="ECO:0000256" key="1">
    <source>
        <dbReference type="SAM" id="MobiDB-lite"/>
    </source>
</evidence>
<sequence length="200" mass="22661">MLRLLLLGALCIVTCLAEEEANVKNATAAGSYGTHYDYSEPLSYAPPPPTSNYGAYAGYQYFRLPPPPLVDRDVCDLDASVLLVAHSKRHGHRDHHDRHLNRAYRVRCSVIANYDEDSCNVCCQHAARRDKNLQNKQFVGFLAVTDDFEGHRREDRDDRDGKDHDRDPCDDSNEERCDRSSGEKASNSTLTFNYLNILLI</sequence>
<feature type="signal peptide" evidence="2">
    <location>
        <begin position="1"/>
        <end position="17"/>
    </location>
</feature>